<evidence type="ECO:0000313" key="1">
    <source>
        <dbReference type="EMBL" id="KER30518.1"/>
    </source>
</evidence>
<name>A0A074ZSW6_OPIVI</name>
<reference evidence="1 2" key="1">
    <citation type="submission" date="2013-11" db="EMBL/GenBank/DDBJ databases">
        <title>Opisthorchis viverrini - life in the bile duct.</title>
        <authorList>
            <person name="Young N.D."/>
            <person name="Nagarajan N."/>
            <person name="Lin S.J."/>
            <person name="Korhonen P.K."/>
            <person name="Jex A.R."/>
            <person name="Hall R.S."/>
            <person name="Safavi-Hemami H."/>
            <person name="Kaewkong W."/>
            <person name="Bertrand D."/>
            <person name="Gao S."/>
            <person name="Seet Q."/>
            <person name="Wongkham S."/>
            <person name="Teh B.T."/>
            <person name="Wongkham C."/>
            <person name="Intapan P.M."/>
            <person name="Maleewong W."/>
            <person name="Yang X."/>
            <person name="Hu M."/>
            <person name="Wang Z."/>
            <person name="Hofmann A."/>
            <person name="Sternberg P.W."/>
            <person name="Tan P."/>
            <person name="Wang J."/>
            <person name="Gasser R.B."/>
        </authorList>
    </citation>
    <scope>NUCLEOTIDE SEQUENCE [LARGE SCALE GENOMIC DNA]</scope>
</reference>
<dbReference type="RefSeq" id="XP_009165795.1">
    <property type="nucleotide sequence ID" value="XM_009167531.1"/>
</dbReference>
<keyword evidence="2" id="KW-1185">Reference proteome</keyword>
<dbReference type="CTD" id="20317313"/>
<evidence type="ECO:0000313" key="2">
    <source>
        <dbReference type="Proteomes" id="UP000054324"/>
    </source>
</evidence>
<dbReference type="KEGG" id="ovi:T265_03126"/>
<gene>
    <name evidence="1" type="ORF">T265_03126</name>
</gene>
<accession>A0A074ZSW6</accession>
<feature type="non-terminal residue" evidence="1">
    <location>
        <position position="1"/>
    </location>
</feature>
<sequence>WTRNTAPKKGRVLAQVPAQVLVQVMEGTNEVVLRNTSDTVQKNANMEIRRATIRRNIYPLMSYSSKGVASKLLMTWRQACVPTGKQEQMVMATMHHEIGTLS</sequence>
<proteinExistence type="predicted"/>
<feature type="non-terminal residue" evidence="1">
    <location>
        <position position="102"/>
    </location>
</feature>
<dbReference type="GeneID" id="20317313"/>
<dbReference type="AlphaFoldDB" id="A0A074ZSW6"/>
<organism evidence="1 2">
    <name type="scientific">Opisthorchis viverrini</name>
    <name type="common">Southeast Asian liver fluke</name>
    <dbReference type="NCBI Taxonomy" id="6198"/>
    <lineage>
        <taxon>Eukaryota</taxon>
        <taxon>Metazoa</taxon>
        <taxon>Spiralia</taxon>
        <taxon>Lophotrochozoa</taxon>
        <taxon>Platyhelminthes</taxon>
        <taxon>Trematoda</taxon>
        <taxon>Digenea</taxon>
        <taxon>Opisthorchiida</taxon>
        <taxon>Opisthorchiata</taxon>
        <taxon>Opisthorchiidae</taxon>
        <taxon>Opisthorchis</taxon>
    </lineage>
</organism>
<protein>
    <submittedName>
        <fullName evidence="1">Uncharacterized protein</fullName>
    </submittedName>
</protein>
<dbReference type="Proteomes" id="UP000054324">
    <property type="component" value="Unassembled WGS sequence"/>
</dbReference>
<dbReference type="EMBL" id="KL596660">
    <property type="protein sequence ID" value="KER30518.1"/>
    <property type="molecule type" value="Genomic_DNA"/>
</dbReference>